<proteinExistence type="predicted"/>
<name>A0A2S4N6N7_9FLAO</name>
<dbReference type="InterPro" id="IPR000182">
    <property type="entry name" value="GNAT_dom"/>
</dbReference>
<dbReference type="SUPFAM" id="SSF55729">
    <property type="entry name" value="Acyl-CoA N-acyltransferases (Nat)"/>
    <property type="match status" value="1"/>
</dbReference>
<keyword evidence="3" id="KW-1185">Reference proteome</keyword>
<evidence type="ECO:0000259" key="1">
    <source>
        <dbReference type="PROSITE" id="PS51186"/>
    </source>
</evidence>
<organism evidence="2 3">
    <name type="scientific">Flavobacterium croceum DSM 17960</name>
    <dbReference type="NCBI Taxonomy" id="1121886"/>
    <lineage>
        <taxon>Bacteria</taxon>
        <taxon>Pseudomonadati</taxon>
        <taxon>Bacteroidota</taxon>
        <taxon>Flavobacteriia</taxon>
        <taxon>Flavobacteriales</taxon>
        <taxon>Flavobacteriaceae</taxon>
        <taxon>Flavobacterium</taxon>
    </lineage>
</organism>
<dbReference type="RefSeq" id="WP_103726470.1">
    <property type="nucleotide sequence ID" value="NZ_PQNY01000011.1"/>
</dbReference>
<evidence type="ECO:0000313" key="2">
    <source>
        <dbReference type="EMBL" id="POS01367.1"/>
    </source>
</evidence>
<dbReference type="OrthoDB" id="9800604at2"/>
<dbReference type="EMBL" id="PQNY01000011">
    <property type="protein sequence ID" value="POS01367.1"/>
    <property type="molecule type" value="Genomic_DNA"/>
</dbReference>
<dbReference type="Proteomes" id="UP000237056">
    <property type="component" value="Unassembled WGS sequence"/>
</dbReference>
<accession>A0A2S4N6N7</accession>
<reference evidence="2 3" key="1">
    <citation type="submission" date="2018-01" db="EMBL/GenBank/DDBJ databases">
        <title>Genomic Encyclopedia of Type Strains, Phase I: the one thousand microbial genomes (KMG-I) project.</title>
        <authorList>
            <person name="Goeker M."/>
        </authorList>
    </citation>
    <scope>NUCLEOTIDE SEQUENCE [LARGE SCALE GENOMIC DNA]</scope>
    <source>
        <strain evidence="2 3">DSM 17960</strain>
    </source>
</reference>
<keyword evidence="2" id="KW-0808">Transferase</keyword>
<dbReference type="Gene3D" id="3.40.630.30">
    <property type="match status" value="1"/>
</dbReference>
<dbReference type="AlphaFoldDB" id="A0A2S4N6N7"/>
<dbReference type="GO" id="GO:0016747">
    <property type="term" value="F:acyltransferase activity, transferring groups other than amino-acyl groups"/>
    <property type="evidence" value="ECO:0007669"/>
    <property type="project" value="InterPro"/>
</dbReference>
<evidence type="ECO:0000313" key="3">
    <source>
        <dbReference type="Proteomes" id="UP000237056"/>
    </source>
</evidence>
<protein>
    <submittedName>
        <fullName evidence="2">Acetyltransferase (GNAT) family protein</fullName>
    </submittedName>
</protein>
<comment type="caution">
    <text evidence="2">The sequence shown here is derived from an EMBL/GenBank/DDBJ whole genome shotgun (WGS) entry which is preliminary data.</text>
</comment>
<dbReference type="PROSITE" id="PS51186">
    <property type="entry name" value="GNAT"/>
    <property type="match status" value="1"/>
</dbReference>
<sequence length="162" mass="19031">MVQIVEATQVDFSIIQALAYSIWNKTYVEIISKEQIDYMLNKGYSLNSLEDQYTAGHRFILLKKEEKYIGFASYEHHLEQKTKLHKLYLEPSEHGQGYGILMLDYIKDKALENKDIALFLNVNKYNKAKFFYEKYGFFVASETVIDIGNGFVMDDYIMEYVL</sequence>
<dbReference type="InterPro" id="IPR016181">
    <property type="entry name" value="Acyl_CoA_acyltransferase"/>
</dbReference>
<feature type="domain" description="N-acetyltransferase" evidence="1">
    <location>
        <begin position="2"/>
        <end position="162"/>
    </location>
</feature>
<gene>
    <name evidence="2" type="ORF">Q361_11178</name>
</gene>
<dbReference type="Pfam" id="PF13673">
    <property type="entry name" value="Acetyltransf_10"/>
    <property type="match status" value="1"/>
</dbReference>